<reference evidence="2" key="2">
    <citation type="submission" date="2022-01" db="EMBL/GenBank/DDBJ databases">
        <authorList>
            <person name="Yamashiro T."/>
            <person name="Shiraishi A."/>
            <person name="Satake H."/>
            <person name="Nakayama K."/>
        </authorList>
    </citation>
    <scope>NUCLEOTIDE SEQUENCE</scope>
</reference>
<dbReference type="EMBL" id="BQNB010019459">
    <property type="protein sequence ID" value="GJT85533.1"/>
    <property type="molecule type" value="Genomic_DNA"/>
</dbReference>
<accession>A0ABQ5HCA6</accession>
<sequence length="197" mass="22012">MAAKRLAKPSSIHHAYRRASILCAAVEVAEASDSRSLPSFQYPQNRLQYFDPQTTNLPLTVLNPEGSTRHGSRQSKENSKAVEVVEANDSRSLPSFQYPQNRLQDFDPLTTNFPLTVLNPEGSTRHGPRQSKEKGQSAMAANPIICPTKMRLTSPLHGFSNIYQNQNNNMLNMKSISPGEKRLVEKGRTHDRLLLEG</sequence>
<name>A0ABQ5HCA6_9ASTR</name>
<comment type="caution">
    <text evidence="2">The sequence shown here is derived from an EMBL/GenBank/DDBJ whole genome shotgun (WGS) entry which is preliminary data.</text>
</comment>
<evidence type="ECO:0000313" key="3">
    <source>
        <dbReference type="Proteomes" id="UP001151760"/>
    </source>
</evidence>
<protein>
    <submittedName>
        <fullName evidence="2">Uncharacterized protein</fullName>
    </submittedName>
</protein>
<organism evidence="2 3">
    <name type="scientific">Tanacetum coccineum</name>
    <dbReference type="NCBI Taxonomy" id="301880"/>
    <lineage>
        <taxon>Eukaryota</taxon>
        <taxon>Viridiplantae</taxon>
        <taxon>Streptophyta</taxon>
        <taxon>Embryophyta</taxon>
        <taxon>Tracheophyta</taxon>
        <taxon>Spermatophyta</taxon>
        <taxon>Magnoliopsida</taxon>
        <taxon>eudicotyledons</taxon>
        <taxon>Gunneridae</taxon>
        <taxon>Pentapetalae</taxon>
        <taxon>asterids</taxon>
        <taxon>campanulids</taxon>
        <taxon>Asterales</taxon>
        <taxon>Asteraceae</taxon>
        <taxon>Asteroideae</taxon>
        <taxon>Anthemideae</taxon>
        <taxon>Anthemidinae</taxon>
        <taxon>Tanacetum</taxon>
    </lineage>
</organism>
<feature type="region of interest" description="Disordered" evidence="1">
    <location>
        <begin position="118"/>
        <end position="138"/>
    </location>
</feature>
<reference evidence="2" key="1">
    <citation type="journal article" date="2022" name="Int. J. Mol. Sci.">
        <title>Draft Genome of Tanacetum Coccineum: Genomic Comparison of Closely Related Tanacetum-Family Plants.</title>
        <authorList>
            <person name="Yamashiro T."/>
            <person name="Shiraishi A."/>
            <person name="Nakayama K."/>
            <person name="Satake H."/>
        </authorList>
    </citation>
    <scope>NUCLEOTIDE SEQUENCE</scope>
</reference>
<proteinExistence type="predicted"/>
<feature type="non-terminal residue" evidence="2">
    <location>
        <position position="197"/>
    </location>
</feature>
<evidence type="ECO:0000256" key="1">
    <source>
        <dbReference type="SAM" id="MobiDB-lite"/>
    </source>
</evidence>
<evidence type="ECO:0000313" key="2">
    <source>
        <dbReference type="EMBL" id="GJT85533.1"/>
    </source>
</evidence>
<keyword evidence="3" id="KW-1185">Reference proteome</keyword>
<dbReference type="Proteomes" id="UP001151760">
    <property type="component" value="Unassembled WGS sequence"/>
</dbReference>
<gene>
    <name evidence="2" type="ORF">Tco_1067250</name>
</gene>